<proteinExistence type="predicted"/>
<reference evidence="1 2" key="1">
    <citation type="submission" date="2024-02" db="EMBL/GenBank/DDBJ databases">
        <title>A draft genome for the cacao thread blight pathogen Marasmius crinis-equi.</title>
        <authorList>
            <person name="Cohen S.P."/>
            <person name="Baruah I.K."/>
            <person name="Amoako-Attah I."/>
            <person name="Bukari Y."/>
            <person name="Meinhardt L.W."/>
            <person name="Bailey B.A."/>
        </authorList>
    </citation>
    <scope>NUCLEOTIDE SEQUENCE [LARGE SCALE GENOMIC DNA]</scope>
    <source>
        <strain evidence="1 2">GH-76</strain>
    </source>
</reference>
<keyword evidence="2" id="KW-1185">Reference proteome</keyword>
<sequence>LVNLLTSGAELRSHLQAARGSFEYRMGQRDTQELWSEVWNVVGSGELLDKVSALQDGFGTMERALDDLELAVMEECLQSRHERHKLLYQASTFASSLSALS</sequence>
<protein>
    <submittedName>
        <fullName evidence="1">Uncharacterized protein</fullName>
    </submittedName>
</protein>
<gene>
    <name evidence="1" type="ORF">V5O48_019258</name>
</gene>
<feature type="non-terminal residue" evidence="1">
    <location>
        <position position="1"/>
    </location>
</feature>
<dbReference type="Proteomes" id="UP001465976">
    <property type="component" value="Unassembled WGS sequence"/>
</dbReference>
<name>A0ABR3EIZ5_9AGAR</name>
<evidence type="ECO:0000313" key="1">
    <source>
        <dbReference type="EMBL" id="KAL0562820.1"/>
    </source>
</evidence>
<evidence type="ECO:0000313" key="2">
    <source>
        <dbReference type="Proteomes" id="UP001465976"/>
    </source>
</evidence>
<accession>A0ABR3EIZ5</accession>
<comment type="caution">
    <text evidence="1">The sequence shown here is derived from an EMBL/GenBank/DDBJ whole genome shotgun (WGS) entry which is preliminary data.</text>
</comment>
<organism evidence="1 2">
    <name type="scientific">Marasmius crinis-equi</name>
    <dbReference type="NCBI Taxonomy" id="585013"/>
    <lineage>
        <taxon>Eukaryota</taxon>
        <taxon>Fungi</taxon>
        <taxon>Dikarya</taxon>
        <taxon>Basidiomycota</taxon>
        <taxon>Agaricomycotina</taxon>
        <taxon>Agaricomycetes</taxon>
        <taxon>Agaricomycetidae</taxon>
        <taxon>Agaricales</taxon>
        <taxon>Marasmiineae</taxon>
        <taxon>Marasmiaceae</taxon>
        <taxon>Marasmius</taxon>
    </lineage>
</organism>
<dbReference type="EMBL" id="JBAHYK010004428">
    <property type="protein sequence ID" value="KAL0562820.1"/>
    <property type="molecule type" value="Genomic_DNA"/>
</dbReference>